<sequence length="49" mass="5681">RKTFLISQVQTLNLIGHQLLPFLPETAEKIIQATQNKILKIQPLFPRLK</sequence>
<reference evidence="5" key="1">
    <citation type="submission" date="2017-09" db="EMBL/GenBank/DDBJ databases">
        <title>Depth-based differentiation of microbial function through sediment-hosted aquifers and enrichment of novel symbionts in the deep terrestrial subsurface.</title>
        <authorList>
            <person name="Probst A.J."/>
            <person name="Ladd B."/>
            <person name="Jarett J.K."/>
            <person name="Geller-Mcgrath D.E."/>
            <person name="Sieber C.M.K."/>
            <person name="Emerson J.B."/>
            <person name="Anantharaman K."/>
            <person name="Thomas B.C."/>
            <person name="Malmstrom R."/>
            <person name="Stieglmeier M."/>
            <person name="Klingl A."/>
            <person name="Woyke T."/>
            <person name="Ryan C.M."/>
            <person name="Banfield J.F."/>
        </authorList>
    </citation>
    <scope>NUCLEOTIDE SEQUENCE [LARGE SCALE GENOMIC DNA]</scope>
</reference>
<feature type="non-terminal residue" evidence="4">
    <location>
        <position position="1"/>
    </location>
</feature>
<gene>
    <name evidence="4" type="ORF">COZ39_05060</name>
</gene>
<accession>A0A2M7LNV7</accession>
<dbReference type="EMBL" id="PFJI01000218">
    <property type="protein sequence ID" value="PIX69757.1"/>
    <property type="molecule type" value="Genomic_DNA"/>
</dbReference>
<organism evidence="4 5">
    <name type="scientific">Candidatus Roizmanbacteria bacterium CG_4_10_14_3_um_filter_33_21</name>
    <dbReference type="NCBI Taxonomy" id="1974830"/>
    <lineage>
        <taxon>Bacteria</taxon>
        <taxon>Candidatus Roizmaniibacteriota</taxon>
    </lineage>
</organism>
<comment type="caution">
    <text evidence="4">The sequence shown here is derived from an EMBL/GenBank/DDBJ whole genome shotgun (WGS) entry which is preliminary data.</text>
</comment>
<evidence type="ECO:0000313" key="5">
    <source>
        <dbReference type="Proteomes" id="UP000229708"/>
    </source>
</evidence>
<dbReference type="Proteomes" id="UP000229708">
    <property type="component" value="Unassembled WGS sequence"/>
</dbReference>
<keyword evidence="3" id="KW-0067">ATP-binding</keyword>
<keyword evidence="2" id="KW-0547">Nucleotide-binding</keyword>
<evidence type="ECO:0000256" key="1">
    <source>
        <dbReference type="ARBA" id="ARBA00022598"/>
    </source>
</evidence>
<dbReference type="GO" id="GO:0005524">
    <property type="term" value="F:ATP binding"/>
    <property type="evidence" value="ECO:0007669"/>
    <property type="project" value="UniProtKB-KW"/>
</dbReference>
<dbReference type="AlphaFoldDB" id="A0A2M7LNV7"/>
<dbReference type="SUPFAM" id="SSF47323">
    <property type="entry name" value="Anticodon-binding domain of a subclass of class I aminoacyl-tRNA synthetases"/>
    <property type="match status" value="1"/>
</dbReference>
<evidence type="ECO:0000256" key="3">
    <source>
        <dbReference type="ARBA" id="ARBA00022840"/>
    </source>
</evidence>
<protein>
    <submittedName>
        <fullName evidence="4">Methionine--tRNA ligase</fullName>
    </submittedName>
</protein>
<dbReference type="GO" id="GO:0004812">
    <property type="term" value="F:aminoacyl-tRNA ligase activity"/>
    <property type="evidence" value="ECO:0007669"/>
    <property type="project" value="InterPro"/>
</dbReference>
<dbReference type="InterPro" id="IPR009080">
    <property type="entry name" value="tRNAsynth_Ia_anticodon-bd"/>
</dbReference>
<dbReference type="GO" id="GO:0006418">
    <property type="term" value="P:tRNA aminoacylation for protein translation"/>
    <property type="evidence" value="ECO:0007669"/>
    <property type="project" value="InterPro"/>
</dbReference>
<name>A0A2M7LNV7_9BACT</name>
<evidence type="ECO:0000256" key="2">
    <source>
        <dbReference type="ARBA" id="ARBA00022741"/>
    </source>
</evidence>
<proteinExistence type="predicted"/>
<evidence type="ECO:0000313" key="4">
    <source>
        <dbReference type="EMBL" id="PIX69757.1"/>
    </source>
</evidence>
<keyword evidence="1 4" id="KW-0436">Ligase</keyword>